<keyword evidence="6" id="KW-1185">Reference proteome</keyword>
<dbReference type="Pfam" id="PF19567">
    <property type="entry name" value="CpsB_CapC"/>
    <property type="match status" value="1"/>
</dbReference>
<evidence type="ECO:0000313" key="5">
    <source>
        <dbReference type="EMBL" id="SHF23019.1"/>
    </source>
</evidence>
<evidence type="ECO:0000256" key="1">
    <source>
        <dbReference type="ARBA" id="ARBA00005750"/>
    </source>
</evidence>
<reference evidence="6" key="1">
    <citation type="submission" date="2016-11" db="EMBL/GenBank/DDBJ databases">
        <authorList>
            <person name="Varghese N."/>
            <person name="Submissions S."/>
        </authorList>
    </citation>
    <scope>NUCLEOTIDE SEQUENCE [LARGE SCALE GENOMIC DNA]</scope>
    <source>
        <strain evidence="6">CGMCC 1.7063</strain>
    </source>
</reference>
<dbReference type="PANTHER" id="PTHR39181:SF1">
    <property type="entry name" value="TYROSINE-PROTEIN PHOSPHATASE YWQE"/>
    <property type="match status" value="1"/>
</dbReference>
<dbReference type="Proteomes" id="UP000184170">
    <property type="component" value="Unassembled WGS sequence"/>
</dbReference>
<dbReference type="RefSeq" id="WP_073273586.1">
    <property type="nucleotide sequence ID" value="NZ_FQVA01000001.1"/>
</dbReference>
<dbReference type="InterPro" id="IPR016195">
    <property type="entry name" value="Pol/histidinol_Pase-like"/>
</dbReference>
<dbReference type="GO" id="GO:0004725">
    <property type="term" value="F:protein tyrosine phosphatase activity"/>
    <property type="evidence" value="ECO:0007669"/>
    <property type="project" value="UniProtKB-EC"/>
</dbReference>
<dbReference type="PIRSF" id="PIRSF016557">
    <property type="entry name" value="Caps_synth_CpsB"/>
    <property type="match status" value="1"/>
</dbReference>
<dbReference type="SUPFAM" id="SSF89550">
    <property type="entry name" value="PHP domain-like"/>
    <property type="match status" value="1"/>
</dbReference>
<dbReference type="GO" id="GO:0030145">
    <property type="term" value="F:manganese ion binding"/>
    <property type="evidence" value="ECO:0007669"/>
    <property type="project" value="InterPro"/>
</dbReference>
<protein>
    <recommendedName>
        <fullName evidence="2">protein-tyrosine-phosphatase</fullName>
        <ecNumber evidence="2">3.1.3.48</ecNumber>
    </recommendedName>
</protein>
<dbReference type="PANTHER" id="PTHR39181">
    <property type="entry name" value="TYROSINE-PROTEIN PHOSPHATASE YWQE"/>
    <property type="match status" value="1"/>
</dbReference>
<keyword evidence="3" id="KW-0378">Hydrolase</keyword>
<dbReference type="EMBL" id="FQVA01000001">
    <property type="protein sequence ID" value="SHF23019.1"/>
    <property type="molecule type" value="Genomic_DNA"/>
</dbReference>
<comment type="catalytic activity">
    <reaction evidence="4">
        <text>O-phospho-L-tyrosyl-[protein] + H2O = L-tyrosyl-[protein] + phosphate</text>
        <dbReference type="Rhea" id="RHEA:10684"/>
        <dbReference type="Rhea" id="RHEA-COMP:10136"/>
        <dbReference type="Rhea" id="RHEA-COMP:20101"/>
        <dbReference type="ChEBI" id="CHEBI:15377"/>
        <dbReference type="ChEBI" id="CHEBI:43474"/>
        <dbReference type="ChEBI" id="CHEBI:46858"/>
        <dbReference type="ChEBI" id="CHEBI:61978"/>
        <dbReference type="EC" id="3.1.3.48"/>
    </reaction>
</comment>
<gene>
    <name evidence="5" type="ORF">SAMN04487965_1689</name>
</gene>
<dbReference type="InterPro" id="IPR016667">
    <property type="entry name" value="Caps_polysacc_synth_CpsB/CapC"/>
</dbReference>
<accession>A0A1M4ZYA5</accession>
<dbReference type="STRING" id="494016.SAMN04487965_1689"/>
<name>A0A1M4ZYA5_9GAMM</name>
<evidence type="ECO:0000256" key="3">
    <source>
        <dbReference type="ARBA" id="ARBA00022801"/>
    </source>
</evidence>
<evidence type="ECO:0000256" key="4">
    <source>
        <dbReference type="ARBA" id="ARBA00051722"/>
    </source>
</evidence>
<evidence type="ECO:0000313" key="6">
    <source>
        <dbReference type="Proteomes" id="UP000184170"/>
    </source>
</evidence>
<proteinExistence type="inferred from homology"/>
<dbReference type="AlphaFoldDB" id="A0A1M4ZYA5"/>
<dbReference type="Gene3D" id="3.20.20.140">
    <property type="entry name" value="Metal-dependent hydrolases"/>
    <property type="match status" value="1"/>
</dbReference>
<organism evidence="5 6">
    <name type="scientific">Microbulbifer donghaiensis</name>
    <dbReference type="NCBI Taxonomy" id="494016"/>
    <lineage>
        <taxon>Bacteria</taxon>
        <taxon>Pseudomonadati</taxon>
        <taxon>Pseudomonadota</taxon>
        <taxon>Gammaproteobacteria</taxon>
        <taxon>Cellvibrionales</taxon>
        <taxon>Microbulbiferaceae</taxon>
        <taxon>Microbulbifer</taxon>
    </lineage>
</organism>
<comment type="similarity">
    <text evidence="1">Belongs to the metallo-dependent hydrolases superfamily. CpsB/CapC family.</text>
</comment>
<sequence>MIDLHCHLLHGIDDGAENIEQGIALARAAVDDGITHAVATPHIHAGRYQNSAASIANVHKEFCQVLERESIPLHLGFAAEVRLCAELPLLLIQDQVPFLGEWDGSKVLLLELPHSHIPPGIENFLKWLADRNIRAMIAHPERNKDIMRDFRKIEPLVRNECLFQVTATSLTGHFGEAAKLCSEKMVRRGFITVLATDSHHITRRPPNLNAGRRAAEQLVGESNSWELVWGNPQIIASCHFISDASSGEYLT</sequence>
<evidence type="ECO:0000256" key="2">
    <source>
        <dbReference type="ARBA" id="ARBA00013064"/>
    </source>
</evidence>
<dbReference type="EC" id="3.1.3.48" evidence="2"/>
<dbReference type="OrthoDB" id="9788539at2"/>